<evidence type="ECO:0000256" key="1">
    <source>
        <dbReference type="SAM" id="SignalP"/>
    </source>
</evidence>
<dbReference type="RefSeq" id="WP_107012234.1">
    <property type="nucleotide sequence ID" value="NZ_CP028136.1"/>
</dbReference>
<evidence type="ECO:0000313" key="4">
    <source>
        <dbReference type="Proteomes" id="UP000241507"/>
    </source>
</evidence>
<gene>
    <name evidence="3" type="ORF">C7S20_09345</name>
</gene>
<keyword evidence="1" id="KW-0732">Signal</keyword>
<dbReference type="GO" id="GO:0055085">
    <property type="term" value="P:transmembrane transport"/>
    <property type="evidence" value="ECO:0007669"/>
    <property type="project" value="InterPro"/>
</dbReference>
<dbReference type="InterPro" id="IPR037682">
    <property type="entry name" value="TonB_C"/>
</dbReference>
<proteinExistence type="predicted"/>
<feature type="domain" description="TonB C-terminal" evidence="2">
    <location>
        <begin position="64"/>
        <end position="136"/>
    </location>
</feature>
<feature type="chain" id="PRO_5015326208" evidence="1">
    <location>
        <begin position="19"/>
        <end position="136"/>
    </location>
</feature>
<dbReference type="KEGG" id="grs:C7S20_09345"/>
<name>A0A2R3Z5A0_9FLAO</name>
<dbReference type="Pfam" id="PF03544">
    <property type="entry name" value="TonB_C"/>
    <property type="match status" value="1"/>
</dbReference>
<dbReference type="AlphaFoldDB" id="A0A2R3Z5A0"/>
<feature type="signal peptide" evidence="1">
    <location>
        <begin position="1"/>
        <end position="18"/>
    </location>
</feature>
<organism evidence="3 4">
    <name type="scientific">Christiangramia fulva</name>
    <dbReference type="NCBI Taxonomy" id="2126553"/>
    <lineage>
        <taxon>Bacteria</taxon>
        <taxon>Pseudomonadati</taxon>
        <taxon>Bacteroidota</taxon>
        <taxon>Flavobacteriia</taxon>
        <taxon>Flavobacteriales</taxon>
        <taxon>Flavobacteriaceae</taxon>
        <taxon>Christiangramia</taxon>
    </lineage>
</organism>
<dbReference type="SUPFAM" id="SSF74653">
    <property type="entry name" value="TolA/TonB C-terminal domain"/>
    <property type="match status" value="1"/>
</dbReference>
<keyword evidence="4" id="KW-1185">Reference proteome</keyword>
<sequence length="136" mass="15415">MKKLFLIFFVFIGIQAFAQEGVKVEGNTITIKETTPVWPGCENNSDKDECFNKMFMQHLKKTYKYPKNDKGEYIRGKATVSLEINEKGKAVVKSIEGKHPEINAEVKKMVEAMPIMKPGMRGGKPVAIKYTIPLNF</sequence>
<dbReference type="OrthoDB" id="1522859at2"/>
<accession>A0A2R3Z5A0</accession>
<evidence type="ECO:0000259" key="2">
    <source>
        <dbReference type="Pfam" id="PF03544"/>
    </source>
</evidence>
<reference evidence="4" key="1">
    <citation type="submission" date="2018-03" db="EMBL/GenBank/DDBJ databases">
        <title>Gramella fulva sp. nov., isolated from a dry surface of tidal flat.</title>
        <authorList>
            <person name="Hwang S.H."/>
            <person name="Hwang W.M."/>
            <person name="Kang K."/>
            <person name="Ahn T.-Y."/>
        </authorList>
    </citation>
    <scope>NUCLEOTIDE SEQUENCE [LARGE SCALE GENOMIC DNA]</scope>
    <source>
        <strain evidence="4">SH35</strain>
    </source>
</reference>
<protein>
    <submittedName>
        <fullName evidence="3">Energy transducer TonB</fullName>
    </submittedName>
</protein>
<dbReference type="EMBL" id="CP028136">
    <property type="protein sequence ID" value="AVR45456.1"/>
    <property type="molecule type" value="Genomic_DNA"/>
</dbReference>
<dbReference type="Proteomes" id="UP000241507">
    <property type="component" value="Chromosome"/>
</dbReference>
<dbReference type="Gene3D" id="3.30.1150.10">
    <property type="match status" value="1"/>
</dbReference>
<evidence type="ECO:0000313" key="3">
    <source>
        <dbReference type="EMBL" id="AVR45456.1"/>
    </source>
</evidence>